<dbReference type="PANTHER" id="PTHR43856:SF1">
    <property type="entry name" value="MITOCHONDRIAL CARDIOLIPIN HYDROLASE"/>
    <property type="match status" value="1"/>
</dbReference>
<evidence type="ECO:0000256" key="1">
    <source>
        <dbReference type="ARBA" id="ARBA00000798"/>
    </source>
</evidence>
<protein>
    <recommendedName>
        <fullName evidence="3">phospholipase D</fullName>
        <ecNumber evidence="3">3.1.4.4</ecNumber>
    </recommendedName>
</protein>
<comment type="catalytic activity">
    <reaction evidence="1">
        <text>a 1,2-diacyl-sn-glycero-3-phosphocholine + H2O = a 1,2-diacyl-sn-glycero-3-phosphate + choline + H(+)</text>
        <dbReference type="Rhea" id="RHEA:14445"/>
        <dbReference type="ChEBI" id="CHEBI:15354"/>
        <dbReference type="ChEBI" id="CHEBI:15377"/>
        <dbReference type="ChEBI" id="CHEBI:15378"/>
        <dbReference type="ChEBI" id="CHEBI:57643"/>
        <dbReference type="ChEBI" id="CHEBI:58608"/>
        <dbReference type="EC" id="3.1.4.4"/>
    </reaction>
</comment>
<comment type="similarity">
    <text evidence="2">Belongs to the phospholipase D family.</text>
</comment>
<proteinExistence type="inferred from homology"/>
<evidence type="ECO:0000313" key="9">
    <source>
        <dbReference type="Proteomes" id="UP001074726"/>
    </source>
</evidence>
<evidence type="ECO:0000256" key="3">
    <source>
        <dbReference type="ARBA" id="ARBA00012027"/>
    </source>
</evidence>
<dbReference type="EMBL" id="JAPPUX010000003">
    <property type="protein sequence ID" value="MCY4726811.1"/>
    <property type="molecule type" value="Genomic_DNA"/>
</dbReference>
<dbReference type="Proteomes" id="UP001074726">
    <property type="component" value="Unassembled WGS sequence"/>
</dbReference>
<dbReference type="InterPro" id="IPR047955">
    <property type="entry name" value="DrmC-like"/>
</dbReference>
<evidence type="ECO:0000313" key="8">
    <source>
        <dbReference type="EMBL" id="MCY4726811.1"/>
    </source>
</evidence>
<dbReference type="Pfam" id="PF13091">
    <property type="entry name" value="PLDc_2"/>
    <property type="match status" value="1"/>
</dbReference>
<dbReference type="RefSeq" id="WP_268111727.1">
    <property type="nucleotide sequence ID" value="NZ_JAPPUX010000003.1"/>
</dbReference>
<dbReference type="Gene3D" id="3.30.870.10">
    <property type="entry name" value="Endonuclease Chain A"/>
    <property type="match status" value="1"/>
</dbReference>
<accession>A0ABT4CDC6</accession>
<dbReference type="InterPro" id="IPR051406">
    <property type="entry name" value="PLD_domain"/>
</dbReference>
<evidence type="ECO:0000256" key="4">
    <source>
        <dbReference type="ARBA" id="ARBA00022801"/>
    </source>
</evidence>
<dbReference type="SUPFAM" id="SSF56024">
    <property type="entry name" value="Phospholipase D/nuclease"/>
    <property type="match status" value="1"/>
</dbReference>
<reference evidence="8" key="1">
    <citation type="submission" date="2022-08" db="EMBL/GenBank/DDBJ databases">
        <title>Genome sequencing of Nocardioides sp. STR2.</title>
        <authorList>
            <person name="So Y."/>
        </authorList>
    </citation>
    <scope>NUCLEOTIDE SEQUENCE</scope>
    <source>
        <strain evidence="8">STR2</strain>
    </source>
</reference>
<organism evidence="8 9">
    <name type="scientific">Nocardioides pini</name>
    <dbReference type="NCBI Taxonomy" id="2975053"/>
    <lineage>
        <taxon>Bacteria</taxon>
        <taxon>Bacillati</taxon>
        <taxon>Actinomycetota</taxon>
        <taxon>Actinomycetes</taxon>
        <taxon>Propionibacteriales</taxon>
        <taxon>Nocardioidaceae</taxon>
        <taxon>Nocardioides</taxon>
    </lineage>
</organism>
<keyword evidence="6" id="KW-0443">Lipid metabolism</keyword>
<keyword evidence="4" id="KW-0378">Hydrolase</keyword>
<dbReference type="InterPro" id="IPR025202">
    <property type="entry name" value="PLD-like_dom"/>
</dbReference>
<keyword evidence="9" id="KW-1185">Reference proteome</keyword>
<dbReference type="PANTHER" id="PTHR43856">
    <property type="entry name" value="CARDIOLIPIN HYDROLASE"/>
    <property type="match status" value="1"/>
</dbReference>
<keyword evidence="5" id="KW-0442">Lipid degradation</keyword>
<dbReference type="NCBIfam" id="NF038319">
    <property type="entry name" value="DISARM_DrmC_I"/>
    <property type="match status" value="1"/>
</dbReference>
<name>A0ABT4CDC6_9ACTN</name>
<evidence type="ECO:0000256" key="5">
    <source>
        <dbReference type="ARBA" id="ARBA00022963"/>
    </source>
</evidence>
<gene>
    <name evidence="8" type="primary">drmC</name>
    <name evidence="8" type="ORF">NYO98_11035</name>
</gene>
<sequence length="234" mass="25317">MTAVGELGALLSAEEAGWIAAELRQRRLPHLAARRAYSEHRSQVKELLGRLLADQGAVELAAAVLDGIASVPRPDPLETVWTCPSVPGGEGRTTLAVAELINEAHSTVYAATFSASWGSAYVTALANAALRGAAVTVVVDRKMQKDTSERLLHQLPGARLWTYSLTDDSQYPPRQHAKLVVIDESASFVTSANFSDAAAKRNLECGLLSRDMSIARGIRSQLETLYQHHVLVDY</sequence>
<dbReference type="SMART" id="SM00155">
    <property type="entry name" value="PLDc"/>
    <property type="match status" value="1"/>
</dbReference>
<comment type="caution">
    <text evidence="8">The sequence shown here is derived from an EMBL/GenBank/DDBJ whole genome shotgun (WGS) entry which is preliminary data.</text>
</comment>
<evidence type="ECO:0000259" key="7">
    <source>
        <dbReference type="PROSITE" id="PS50035"/>
    </source>
</evidence>
<dbReference type="InterPro" id="IPR001736">
    <property type="entry name" value="PLipase_D/transphosphatidylase"/>
</dbReference>
<evidence type="ECO:0000256" key="6">
    <source>
        <dbReference type="ARBA" id="ARBA00023098"/>
    </source>
</evidence>
<dbReference type="PROSITE" id="PS50035">
    <property type="entry name" value="PLD"/>
    <property type="match status" value="1"/>
</dbReference>
<evidence type="ECO:0000256" key="2">
    <source>
        <dbReference type="ARBA" id="ARBA00008664"/>
    </source>
</evidence>
<dbReference type="EC" id="3.1.4.4" evidence="3"/>
<feature type="domain" description="PLD phosphodiesterase" evidence="7">
    <location>
        <begin position="171"/>
        <end position="198"/>
    </location>
</feature>